<sequence length="423" mass="47956">ILTLSTMIHVKYYSNNDTSNEYKQINYACQRGIVDQVLTNKNEFQIICDDNSSSLQVSTVSPLEEFNSSWMPLDIKFNSSLNEYYIDPIQLSQIYSDNLNITLPKQQNFSINISNATGECGVFPNINETLNFTKNGCSGPLSLSVIPLSAETVYLTSTIPVQSNIKVINLEDYMEMQHQISVETGFANITLMVQYQNKTEFLTTNQEGAALLNLTNLVSKTGQLDISFVQDKNFNANQLTCDLSQKQIQFNITPKTFTGLIKLQKPVYGVIGFKNYQLEVFPVDGRQLYINSTFGDIFRFDEVVSYHFFLDAKPPILKRGNFTVVESGSTYYINYIKDENWKIYVGIIVGIVLLIAILAIVVIVMMIKKKKIQITMNKASDFKKDAVIDIELQGNQIDQDGLLNDVKTVDENGLKWRKEVKNE</sequence>
<gene>
    <name evidence="2" type="ORF">TPC1_31029</name>
</gene>
<accession>A0A146K166</accession>
<feature type="transmembrane region" description="Helical" evidence="1">
    <location>
        <begin position="343"/>
        <end position="367"/>
    </location>
</feature>
<organism evidence="2">
    <name type="scientific">Trepomonas sp. PC1</name>
    <dbReference type="NCBI Taxonomy" id="1076344"/>
    <lineage>
        <taxon>Eukaryota</taxon>
        <taxon>Metamonada</taxon>
        <taxon>Diplomonadida</taxon>
        <taxon>Hexamitidae</taxon>
        <taxon>Hexamitinae</taxon>
        <taxon>Trepomonas</taxon>
    </lineage>
</organism>
<protein>
    <recommendedName>
        <fullName evidence="3">Transmembrane protein</fullName>
    </recommendedName>
</protein>
<keyword evidence="1" id="KW-1133">Transmembrane helix</keyword>
<keyword evidence="1" id="KW-0812">Transmembrane</keyword>
<feature type="non-terminal residue" evidence="2">
    <location>
        <position position="1"/>
    </location>
</feature>
<evidence type="ECO:0008006" key="3">
    <source>
        <dbReference type="Google" id="ProtNLM"/>
    </source>
</evidence>
<dbReference type="AlphaFoldDB" id="A0A146K166"/>
<dbReference type="EMBL" id="GDID01007130">
    <property type="protein sequence ID" value="JAP89476.1"/>
    <property type="molecule type" value="Transcribed_RNA"/>
</dbReference>
<evidence type="ECO:0000313" key="2">
    <source>
        <dbReference type="EMBL" id="JAP89476.1"/>
    </source>
</evidence>
<evidence type="ECO:0000256" key="1">
    <source>
        <dbReference type="SAM" id="Phobius"/>
    </source>
</evidence>
<proteinExistence type="predicted"/>
<name>A0A146K166_9EUKA</name>
<reference evidence="2" key="1">
    <citation type="submission" date="2015-07" db="EMBL/GenBank/DDBJ databases">
        <title>Adaptation to a free-living lifestyle via gene acquisitions in the diplomonad Trepomonas sp. PC1.</title>
        <authorList>
            <person name="Xu F."/>
            <person name="Jerlstrom-Hultqvist J."/>
            <person name="Kolisko M."/>
            <person name="Simpson A.G.B."/>
            <person name="Roger A.J."/>
            <person name="Svard S.G."/>
            <person name="Andersson J.O."/>
        </authorList>
    </citation>
    <scope>NUCLEOTIDE SEQUENCE</scope>
    <source>
        <strain evidence="2">PC1</strain>
    </source>
</reference>
<keyword evidence="1" id="KW-0472">Membrane</keyword>